<dbReference type="AlphaFoldDB" id="A0A1G7PQ56"/>
<accession>A0A1G7PQ56</accession>
<dbReference type="RefSeq" id="WP_143029845.1">
    <property type="nucleotide sequence ID" value="NZ_FMZW01000083.1"/>
</dbReference>
<dbReference type="Proteomes" id="UP000199245">
    <property type="component" value="Unassembled WGS sequence"/>
</dbReference>
<feature type="region of interest" description="Disordered" evidence="1">
    <location>
        <begin position="1"/>
        <end position="66"/>
    </location>
</feature>
<evidence type="ECO:0008006" key="4">
    <source>
        <dbReference type="Google" id="ProtNLM"/>
    </source>
</evidence>
<gene>
    <name evidence="2" type="ORF">SAMN05216337_10832</name>
</gene>
<dbReference type="Gene3D" id="3.80.10.10">
    <property type="entry name" value="Ribonuclease Inhibitor"/>
    <property type="match status" value="1"/>
</dbReference>
<evidence type="ECO:0000313" key="3">
    <source>
        <dbReference type="Proteomes" id="UP000199245"/>
    </source>
</evidence>
<reference evidence="2 3" key="1">
    <citation type="submission" date="2016-10" db="EMBL/GenBank/DDBJ databases">
        <authorList>
            <person name="de Groot N.N."/>
        </authorList>
    </citation>
    <scope>NUCLEOTIDE SEQUENCE [LARGE SCALE GENOMIC DNA]</scope>
    <source>
        <strain evidence="2 3">R5</strain>
    </source>
</reference>
<proteinExistence type="predicted"/>
<protein>
    <recommendedName>
        <fullName evidence="4">Leucine-rich repeat domain-containing protein</fullName>
    </recommendedName>
</protein>
<dbReference type="EMBL" id="FMZW01000083">
    <property type="protein sequence ID" value="SDF88462.1"/>
    <property type="molecule type" value="Genomic_DNA"/>
</dbReference>
<evidence type="ECO:0000256" key="1">
    <source>
        <dbReference type="SAM" id="MobiDB-lite"/>
    </source>
</evidence>
<sequence>MDPFEGGQILCGDGIPSNEREGQENEAGAQWDGVLTGYDAADSAHAEGDQDQTVENWAAERDVGPLEDREEALTRLNLSERDQHLDLGSLSLTSLPRFSTDLRQIDVSFNRLTRLPDS</sequence>
<name>A0A1G7PQ56_9BRAD</name>
<evidence type="ECO:0000313" key="2">
    <source>
        <dbReference type="EMBL" id="SDF88462.1"/>
    </source>
</evidence>
<dbReference type="InterPro" id="IPR032675">
    <property type="entry name" value="LRR_dom_sf"/>
</dbReference>
<organism evidence="2 3">
    <name type="scientific">Bradyrhizobium brasilense</name>
    <dbReference type="NCBI Taxonomy" id="1419277"/>
    <lineage>
        <taxon>Bacteria</taxon>
        <taxon>Pseudomonadati</taxon>
        <taxon>Pseudomonadota</taxon>
        <taxon>Alphaproteobacteria</taxon>
        <taxon>Hyphomicrobiales</taxon>
        <taxon>Nitrobacteraceae</taxon>
        <taxon>Bradyrhizobium</taxon>
    </lineage>
</organism>